<dbReference type="PANTHER" id="PTHR18934:SF145">
    <property type="entry name" value="ATP-DEPENDENT RNA HELICASE DHX57-RELATED"/>
    <property type="match status" value="1"/>
</dbReference>
<feature type="domain" description="Helicase C-terminal" evidence="2">
    <location>
        <begin position="267"/>
        <end position="385"/>
    </location>
</feature>
<comment type="caution">
    <text evidence="3">The sequence shown here is derived from an EMBL/GenBank/DDBJ whole genome shotgun (WGS) entry which is preliminary data.</text>
</comment>
<dbReference type="GO" id="GO:0004386">
    <property type="term" value="F:helicase activity"/>
    <property type="evidence" value="ECO:0007669"/>
    <property type="project" value="TreeGrafter"/>
</dbReference>
<accession>A0AAD4C2H0</accession>
<dbReference type="InterPro" id="IPR001650">
    <property type="entry name" value="Helicase_C-like"/>
</dbReference>
<dbReference type="SMART" id="SM00487">
    <property type="entry name" value="DEXDc"/>
    <property type="match status" value="1"/>
</dbReference>
<keyword evidence="4" id="KW-1185">Reference proteome</keyword>
<reference evidence="3" key="2">
    <citation type="journal article" date="2020" name="Nat. Commun.">
        <title>Large-scale genome sequencing of mycorrhizal fungi provides insights into the early evolution of symbiotic traits.</title>
        <authorList>
            <person name="Miyauchi S."/>
            <person name="Kiss E."/>
            <person name="Kuo A."/>
            <person name="Drula E."/>
            <person name="Kohler A."/>
            <person name="Sanchez-Garcia M."/>
            <person name="Morin E."/>
            <person name="Andreopoulos B."/>
            <person name="Barry K.W."/>
            <person name="Bonito G."/>
            <person name="Buee M."/>
            <person name="Carver A."/>
            <person name="Chen C."/>
            <person name="Cichocki N."/>
            <person name="Clum A."/>
            <person name="Culley D."/>
            <person name="Crous P.W."/>
            <person name="Fauchery L."/>
            <person name="Girlanda M."/>
            <person name="Hayes R.D."/>
            <person name="Keri Z."/>
            <person name="LaButti K."/>
            <person name="Lipzen A."/>
            <person name="Lombard V."/>
            <person name="Magnuson J."/>
            <person name="Maillard F."/>
            <person name="Murat C."/>
            <person name="Nolan M."/>
            <person name="Ohm R.A."/>
            <person name="Pangilinan J."/>
            <person name="Pereira M.F."/>
            <person name="Perotto S."/>
            <person name="Peter M."/>
            <person name="Pfister S."/>
            <person name="Riley R."/>
            <person name="Sitrit Y."/>
            <person name="Stielow J.B."/>
            <person name="Szollosi G."/>
            <person name="Zifcakova L."/>
            <person name="Stursova M."/>
            <person name="Spatafora J.W."/>
            <person name="Tedersoo L."/>
            <person name="Vaario L.M."/>
            <person name="Yamada A."/>
            <person name="Yan M."/>
            <person name="Wang P."/>
            <person name="Xu J."/>
            <person name="Bruns T."/>
            <person name="Baldrian P."/>
            <person name="Vilgalys R."/>
            <person name="Dunand C."/>
            <person name="Henrissat B."/>
            <person name="Grigoriev I.V."/>
            <person name="Hibbett D."/>
            <person name="Nagy L.G."/>
            <person name="Martin F.M."/>
        </authorList>
    </citation>
    <scope>NUCLEOTIDE SEQUENCE</scope>
    <source>
        <strain evidence="3">BED1</strain>
    </source>
</reference>
<dbReference type="GO" id="GO:0016787">
    <property type="term" value="F:hydrolase activity"/>
    <property type="evidence" value="ECO:0007669"/>
    <property type="project" value="UniProtKB-KW"/>
</dbReference>
<reference evidence="3" key="1">
    <citation type="submission" date="2019-10" db="EMBL/GenBank/DDBJ databases">
        <authorList>
            <consortium name="DOE Joint Genome Institute"/>
            <person name="Kuo A."/>
            <person name="Miyauchi S."/>
            <person name="Kiss E."/>
            <person name="Drula E."/>
            <person name="Kohler A."/>
            <person name="Sanchez-Garcia M."/>
            <person name="Andreopoulos B."/>
            <person name="Barry K.W."/>
            <person name="Bonito G."/>
            <person name="Buee M."/>
            <person name="Carver A."/>
            <person name="Chen C."/>
            <person name="Cichocki N."/>
            <person name="Clum A."/>
            <person name="Culley D."/>
            <person name="Crous P.W."/>
            <person name="Fauchery L."/>
            <person name="Girlanda M."/>
            <person name="Hayes R."/>
            <person name="Keri Z."/>
            <person name="LaButti K."/>
            <person name="Lipzen A."/>
            <person name="Lombard V."/>
            <person name="Magnuson J."/>
            <person name="Maillard F."/>
            <person name="Morin E."/>
            <person name="Murat C."/>
            <person name="Nolan M."/>
            <person name="Ohm R."/>
            <person name="Pangilinan J."/>
            <person name="Pereira M."/>
            <person name="Perotto S."/>
            <person name="Peter M."/>
            <person name="Riley R."/>
            <person name="Sitrit Y."/>
            <person name="Stielow B."/>
            <person name="Szollosi G."/>
            <person name="Zifcakova L."/>
            <person name="Stursova M."/>
            <person name="Spatafora J.W."/>
            <person name="Tedersoo L."/>
            <person name="Vaario L.-M."/>
            <person name="Yamada A."/>
            <person name="Yan M."/>
            <person name="Wang P."/>
            <person name="Xu J."/>
            <person name="Bruns T."/>
            <person name="Baldrian P."/>
            <person name="Vilgalys R."/>
            <person name="Henrissat B."/>
            <person name="Grigoriev I.V."/>
            <person name="Hibbett D."/>
            <person name="Nagy L.G."/>
            <person name="Martin F.M."/>
        </authorList>
    </citation>
    <scope>NUCLEOTIDE SEQUENCE</scope>
    <source>
        <strain evidence="3">BED1</strain>
    </source>
</reference>
<dbReference type="CDD" id="cd17917">
    <property type="entry name" value="DEXHc_RHA-like"/>
    <property type="match status" value="1"/>
</dbReference>
<dbReference type="GO" id="GO:0003723">
    <property type="term" value="F:RNA binding"/>
    <property type="evidence" value="ECO:0007669"/>
    <property type="project" value="TreeGrafter"/>
</dbReference>
<dbReference type="Gene3D" id="3.40.50.300">
    <property type="entry name" value="P-loop containing nucleotide triphosphate hydrolases"/>
    <property type="match status" value="2"/>
</dbReference>
<dbReference type="PROSITE" id="PS51194">
    <property type="entry name" value="HELICASE_CTER"/>
    <property type="match status" value="1"/>
</dbReference>
<dbReference type="PANTHER" id="PTHR18934">
    <property type="entry name" value="ATP-DEPENDENT RNA HELICASE"/>
    <property type="match status" value="1"/>
</dbReference>
<evidence type="ECO:0000259" key="2">
    <source>
        <dbReference type="PROSITE" id="PS51194"/>
    </source>
</evidence>
<gene>
    <name evidence="3" type="ORF">L210DRAFT_2951308</name>
</gene>
<dbReference type="AlphaFoldDB" id="A0AAD4C2H0"/>
<dbReference type="Pfam" id="PF00271">
    <property type="entry name" value="Helicase_C"/>
    <property type="match status" value="1"/>
</dbReference>
<sequence length="385" mass="42975">MSTQVPAFILEDQLSRGQPCRIYCTEPRRISAVSLAQRVSRELGDPPGTVGTLNSLVGYAIRLESNTTKNTRLTYITTGIALRMLERGSGRGGQGTAFDDITHIIIDEVHERTIESDFLLVVLRSLLLQRPDLRVILMSATADSDKISSYFGGCPIIHVPGRTFPVDVLYLEDAIECTGWSITEDSPYAKRRHSKFYQRKGRTDWDEPTAIDEDEDATLVEGESSVNISVSVEKRYSPLTERTVELLDERAIPYDLIVRLLEHSCFKNKSFLSFSAILIFMPGLAEIRRMIDLLSDHPSFGQESLFRVYPLHSTLSSENQNAVFDVPPAGTRKIVVATNIAETGITIPDITCVIDSGKQREIMYLYLILHGRGTNNRSGSTKSVN</sequence>
<feature type="domain" description="Helicase ATP-binding" evidence="1">
    <location>
        <begin position="1"/>
        <end position="160"/>
    </location>
</feature>
<keyword evidence="3" id="KW-0378">Hydrolase</keyword>
<name>A0AAD4C2H0_BOLED</name>
<evidence type="ECO:0000259" key="1">
    <source>
        <dbReference type="PROSITE" id="PS51192"/>
    </source>
</evidence>
<proteinExistence type="predicted"/>
<dbReference type="EMBL" id="WHUW01000005">
    <property type="protein sequence ID" value="KAF8446044.1"/>
    <property type="molecule type" value="Genomic_DNA"/>
</dbReference>
<dbReference type="Proteomes" id="UP001194468">
    <property type="component" value="Unassembled WGS sequence"/>
</dbReference>
<dbReference type="InterPro" id="IPR014001">
    <property type="entry name" value="Helicase_ATP-bd"/>
</dbReference>
<organism evidence="3 4">
    <name type="scientific">Boletus edulis BED1</name>
    <dbReference type="NCBI Taxonomy" id="1328754"/>
    <lineage>
        <taxon>Eukaryota</taxon>
        <taxon>Fungi</taxon>
        <taxon>Dikarya</taxon>
        <taxon>Basidiomycota</taxon>
        <taxon>Agaricomycotina</taxon>
        <taxon>Agaricomycetes</taxon>
        <taxon>Agaricomycetidae</taxon>
        <taxon>Boletales</taxon>
        <taxon>Boletineae</taxon>
        <taxon>Boletaceae</taxon>
        <taxon>Boletoideae</taxon>
        <taxon>Boletus</taxon>
    </lineage>
</organism>
<dbReference type="PROSITE" id="PS51192">
    <property type="entry name" value="HELICASE_ATP_BIND_1"/>
    <property type="match status" value="1"/>
</dbReference>
<protein>
    <submittedName>
        <fullName evidence="3">P-loop containing nucleoside triphosphate hydrolase protein</fullName>
    </submittedName>
</protein>
<dbReference type="InterPro" id="IPR027417">
    <property type="entry name" value="P-loop_NTPase"/>
</dbReference>
<dbReference type="SUPFAM" id="SSF52540">
    <property type="entry name" value="P-loop containing nucleoside triphosphate hydrolases"/>
    <property type="match status" value="1"/>
</dbReference>
<dbReference type="SMART" id="SM00490">
    <property type="entry name" value="HELICc"/>
    <property type="match status" value="1"/>
</dbReference>
<evidence type="ECO:0000313" key="3">
    <source>
        <dbReference type="EMBL" id="KAF8446044.1"/>
    </source>
</evidence>
<dbReference type="CDD" id="cd18791">
    <property type="entry name" value="SF2_C_RHA"/>
    <property type="match status" value="1"/>
</dbReference>
<evidence type="ECO:0000313" key="4">
    <source>
        <dbReference type="Proteomes" id="UP001194468"/>
    </source>
</evidence>